<dbReference type="Proteomes" id="UP001296993">
    <property type="component" value="Unassembled WGS sequence"/>
</dbReference>
<evidence type="ECO:0000313" key="1">
    <source>
        <dbReference type="EMBL" id="MBP2385206.1"/>
    </source>
</evidence>
<dbReference type="EMBL" id="JAGIOF010000001">
    <property type="protein sequence ID" value="MBP2385206.1"/>
    <property type="molecule type" value="Genomic_DNA"/>
</dbReference>
<dbReference type="RefSeq" id="WP_209995987.1">
    <property type="nucleotide sequence ID" value="NZ_BAAAJY010000012.1"/>
</dbReference>
<evidence type="ECO:0000313" key="2">
    <source>
        <dbReference type="Proteomes" id="UP001296993"/>
    </source>
</evidence>
<gene>
    <name evidence="1" type="ORF">JOF47_000717</name>
</gene>
<keyword evidence="2" id="KW-1185">Reference proteome</keyword>
<comment type="caution">
    <text evidence="1">The sequence shown here is derived from an EMBL/GenBank/DDBJ whole genome shotgun (WGS) entry which is preliminary data.</text>
</comment>
<name>A0ABS4X9Q9_9MICC</name>
<organism evidence="1 2">
    <name type="scientific">Paeniglutamicibacter kerguelensis</name>
    <dbReference type="NCBI Taxonomy" id="254788"/>
    <lineage>
        <taxon>Bacteria</taxon>
        <taxon>Bacillati</taxon>
        <taxon>Actinomycetota</taxon>
        <taxon>Actinomycetes</taxon>
        <taxon>Micrococcales</taxon>
        <taxon>Micrococcaceae</taxon>
        <taxon>Paeniglutamicibacter</taxon>
    </lineage>
</organism>
<accession>A0ABS4X9Q9</accession>
<sequence length="67" mass="6931">MDLTGKRSGGLAAPALNGQEGEYLFLPKQPIPGLMAAAKDLTVLPKACARLRIPNGLGIGSLMIARS</sequence>
<protein>
    <submittedName>
        <fullName evidence="1">Uncharacterized protein</fullName>
    </submittedName>
</protein>
<reference evidence="1 2" key="1">
    <citation type="submission" date="2021-03" db="EMBL/GenBank/DDBJ databases">
        <title>Sequencing the genomes of 1000 actinobacteria strains.</title>
        <authorList>
            <person name="Klenk H.-P."/>
        </authorList>
    </citation>
    <scope>NUCLEOTIDE SEQUENCE [LARGE SCALE GENOMIC DNA]</scope>
    <source>
        <strain evidence="1 2">DSM 15797</strain>
    </source>
</reference>
<proteinExistence type="predicted"/>